<feature type="domain" description="HD/PDEase" evidence="8">
    <location>
        <begin position="34"/>
        <end position="151"/>
    </location>
</feature>
<dbReference type="Gene3D" id="1.10.3210.10">
    <property type="entry name" value="Hypothetical protein af1432"/>
    <property type="match status" value="1"/>
</dbReference>
<evidence type="ECO:0000256" key="4">
    <source>
        <dbReference type="ARBA" id="ARBA00011738"/>
    </source>
</evidence>
<comment type="catalytic activity">
    <reaction evidence="1">
        <text>a 2'-deoxyribonucleoside 5'-phosphate + H2O = a 2'-deoxyribonucleoside + phosphate</text>
        <dbReference type="Rhea" id="RHEA:36167"/>
        <dbReference type="ChEBI" id="CHEBI:15377"/>
        <dbReference type="ChEBI" id="CHEBI:18274"/>
        <dbReference type="ChEBI" id="CHEBI:43474"/>
        <dbReference type="ChEBI" id="CHEBI:65317"/>
        <dbReference type="EC" id="3.1.3.89"/>
    </reaction>
</comment>
<evidence type="ECO:0000256" key="1">
    <source>
        <dbReference type="ARBA" id="ARBA00001638"/>
    </source>
</evidence>
<dbReference type="AlphaFoldDB" id="D9PLP5"/>
<organism evidence="9">
    <name type="scientific">sediment metagenome</name>
    <dbReference type="NCBI Taxonomy" id="749907"/>
    <lineage>
        <taxon>unclassified sequences</taxon>
        <taxon>metagenomes</taxon>
        <taxon>ecological metagenomes</taxon>
    </lineage>
</organism>
<dbReference type="SUPFAM" id="SSF109604">
    <property type="entry name" value="HD-domain/PDEase-like"/>
    <property type="match status" value="1"/>
</dbReference>
<dbReference type="GO" id="GO:0002953">
    <property type="term" value="F:5'-deoxynucleotidase activity"/>
    <property type="evidence" value="ECO:0007669"/>
    <property type="project" value="UniProtKB-EC"/>
</dbReference>
<dbReference type="CDD" id="cd00077">
    <property type="entry name" value="HDc"/>
    <property type="match status" value="1"/>
</dbReference>
<dbReference type="EC" id="3.1.3.89" evidence="5"/>
<reference evidence="9" key="2">
    <citation type="journal article" date="2011" name="Microb. Ecol.">
        <title>Taxonomic and Functional Metagenomic Profiling of the Microbial Community in the Anoxic Sediment of a Sub-saline Shallow Lake (Laguna de Carrizo, Central Spain).</title>
        <authorList>
            <person name="Ferrer M."/>
            <person name="Guazzaroni M.E."/>
            <person name="Richter M."/>
            <person name="Garcia-Salamanca A."/>
            <person name="Yarza P."/>
            <person name="Suarez-Suarez A."/>
            <person name="Solano J."/>
            <person name="Alcaide M."/>
            <person name="van Dillewijn P."/>
            <person name="Molina-Henares M.A."/>
            <person name="Lopez-Cortes N."/>
            <person name="Al-Ramahi Y."/>
            <person name="Guerrero C."/>
            <person name="Acosta A."/>
            <person name="de Eugenio L.I."/>
            <person name="Martinez V."/>
            <person name="Marques S."/>
            <person name="Rojo F."/>
            <person name="Santero E."/>
            <person name="Genilloud O."/>
            <person name="Perez-Perez J."/>
            <person name="Rossello-Mora R."/>
            <person name="Ramos J.L."/>
        </authorList>
    </citation>
    <scope>NUCLEOTIDE SEQUENCE</scope>
</reference>
<reference evidence="9" key="1">
    <citation type="submission" date="2010-07" db="EMBL/GenBank/DDBJ databases">
        <authorList>
            <consortium name="CONSOLIDER consortium CSD2007-00005"/>
            <person name="Guazzaroni M.-E."/>
            <person name="Richter M."/>
            <person name="Garcia-Salamanca A."/>
            <person name="Yarza P."/>
            <person name="Ferrer M."/>
        </authorList>
    </citation>
    <scope>NUCLEOTIDE SEQUENCE</scope>
</reference>
<evidence type="ECO:0000256" key="5">
    <source>
        <dbReference type="ARBA" id="ARBA00012964"/>
    </source>
</evidence>
<sequence>MATTENLEELMSIVALTHSFQQVRRLTYATGEDRFENDAEHSFQLAFIAWYLIEKENLPLNKEKVLLYSMCHDIAEIYAGDVSFFRTEKENDEKIIQEKEALEKLRVEYTHFPALAKTIGTYESKSDEESKFVYALDKILPMMNIQLDGGRSWHHHNISFERLHDSKIKKVTVDPIVQKYFVLIVGALREAPHLFPNNK</sequence>
<evidence type="ECO:0000259" key="8">
    <source>
        <dbReference type="SMART" id="SM00471"/>
    </source>
</evidence>
<dbReference type="Pfam" id="PF13023">
    <property type="entry name" value="HD_3"/>
    <property type="match status" value="1"/>
</dbReference>
<comment type="subunit">
    <text evidence="4">Homodimer.</text>
</comment>
<dbReference type="GO" id="GO:0046872">
    <property type="term" value="F:metal ion binding"/>
    <property type="evidence" value="ECO:0007669"/>
    <property type="project" value="UniProtKB-KW"/>
</dbReference>
<accession>D9PLP5</accession>
<evidence type="ECO:0000256" key="7">
    <source>
        <dbReference type="ARBA" id="ARBA00022801"/>
    </source>
</evidence>
<comment type="caution">
    <text evidence="9">The sequence shown here is derived from an EMBL/GenBank/DDBJ whole genome shotgun (WGS) entry which is preliminary data.</text>
</comment>
<evidence type="ECO:0000313" key="9">
    <source>
        <dbReference type="EMBL" id="EFK95521.1"/>
    </source>
</evidence>
<dbReference type="SMART" id="SM00471">
    <property type="entry name" value="HDc"/>
    <property type="match status" value="1"/>
</dbReference>
<dbReference type="EMBL" id="ADZX01000753">
    <property type="protein sequence ID" value="EFK95521.1"/>
    <property type="molecule type" value="Genomic_DNA"/>
</dbReference>
<dbReference type="PANTHER" id="PTHR11845:SF13">
    <property type="entry name" value="5'-DEOXYNUCLEOTIDASE HDDC2"/>
    <property type="match status" value="1"/>
</dbReference>
<comment type="cofactor">
    <cofactor evidence="2">
        <name>Mn(2+)</name>
        <dbReference type="ChEBI" id="CHEBI:29035"/>
    </cofactor>
</comment>
<dbReference type="PANTHER" id="PTHR11845">
    <property type="entry name" value="5'-DEOXYNUCLEOTIDASE HDDC2"/>
    <property type="match status" value="1"/>
</dbReference>
<dbReference type="InterPro" id="IPR006674">
    <property type="entry name" value="HD_domain"/>
</dbReference>
<comment type="cofactor">
    <cofactor evidence="3">
        <name>Co(2+)</name>
        <dbReference type="ChEBI" id="CHEBI:48828"/>
    </cofactor>
</comment>
<dbReference type="GO" id="GO:0005737">
    <property type="term" value="C:cytoplasm"/>
    <property type="evidence" value="ECO:0007669"/>
    <property type="project" value="TreeGrafter"/>
</dbReference>
<proteinExistence type="predicted"/>
<name>D9PLP5_9ZZZZ</name>
<evidence type="ECO:0000256" key="6">
    <source>
        <dbReference type="ARBA" id="ARBA00022723"/>
    </source>
</evidence>
<gene>
    <name evidence="9" type="ORF">LDC_2468</name>
</gene>
<keyword evidence="6" id="KW-0479">Metal-binding</keyword>
<dbReference type="InterPro" id="IPR003607">
    <property type="entry name" value="HD/PDEase_dom"/>
</dbReference>
<protein>
    <recommendedName>
        <fullName evidence="5">5'-deoxynucleotidase</fullName>
        <ecNumber evidence="5">3.1.3.89</ecNumber>
    </recommendedName>
</protein>
<keyword evidence="7 9" id="KW-0378">Hydrolase</keyword>
<evidence type="ECO:0000256" key="3">
    <source>
        <dbReference type="ARBA" id="ARBA00001941"/>
    </source>
</evidence>
<evidence type="ECO:0000256" key="2">
    <source>
        <dbReference type="ARBA" id="ARBA00001936"/>
    </source>
</evidence>
<dbReference type="InterPro" id="IPR039356">
    <property type="entry name" value="YfbR/HDDC2"/>
</dbReference>